<gene>
    <name evidence="1" type="ORF">F3Y22_tig00111084pilonHSYRG00011</name>
</gene>
<accession>A0A6A2Z2M1</accession>
<dbReference type="InterPro" id="IPR052965">
    <property type="entry name" value="Pigment-catalase-like"/>
</dbReference>
<evidence type="ECO:0000313" key="1">
    <source>
        <dbReference type="EMBL" id="KAE8686118.1"/>
    </source>
</evidence>
<name>A0A6A2Z2M1_HIBSY</name>
<dbReference type="Proteomes" id="UP000436088">
    <property type="component" value="Unassembled WGS sequence"/>
</dbReference>
<comment type="caution">
    <text evidence="1">The sequence shown here is derived from an EMBL/GenBank/DDBJ whole genome shotgun (WGS) entry which is preliminary data.</text>
</comment>
<organism evidence="1 2">
    <name type="scientific">Hibiscus syriacus</name>
    <name type="common">Rose of Sharon</name>
    <dbReference type="NCBI Taxonomy" id="106335"/>
    <lineage>
        <taxon>Eukaryota</taxon>
        <taxon>Viridiplantae</taxon>
        <taxon>Streptophyta</taxon>
        <taxon>Embryophyta</taxon>
        <taxon>Tracheophyta</taxon>
        <taxon>Spermatophyta</taxon>
        <taxon>Magnoliopsida</taxon>
        <taxon>eudicotyledons</taxon>
        <taxon>Gunneridae</taxon>
        <taxon>Pentapetalae</taxon>
        <taxon>rosids</taxon>
        <taxon>malvids</taxon>
        <taxon>Malvales</taxon>
        <taxon>Malvaceae</taxon>
        <taxon>Malvoideae</taxon>
        <taxon>Hibiscus</taxon>
    </lineage>
</organism>
<reference evidence="1" key="1">
    <citation type="submission" date="2019-09" db="EMBL/GenBank/DDBJ databases">
        <title>Draft genome information of white flower Hibiscus syriacus.</title>
        <authorList>
            <person name="Kim Y.-M."/>
        </authorList>
    </citation>
    <scope>NUCLEOTIDE SEQUENCE [LARGE SCALE GENOMIC DNA]</scope>
    <source>
        <strain evidence="1">YM2019G1</strain>
    </source>
</reference>
<dbReference type="EMBL" id="VEPZ02001224">
    <property type="protein sequence ID" value="KAE8686118.1"/>
    <property type="molecule type" value="Genomic_DNA"/>
</dbReference>
<dbReference type="AlphaFoldDB" id="A0A6A2Z2M1"/>
<protein>
    <submittedName>
        <fullName evidence="1">Uncharacterized protein</fullName>
    </submittedName>
</protein>
<proteinExistence type="predicted"/>
<dbReference type="PANTHER" id="PTHR31694:SF17">
    <property type="entry name" value="DESICCATION-RELATED PROTEIN PCC13-62-LIKE"/>
    <property type="match status" value="1"/>
</dbReference>
<keyword evidence="2" id="KW-1185">Reference proteome</keyword>
<evidence type="ECO:0000313" key="2">
    <source>
        <dbReference type="Proteomes" id="UP000436088"/>
    </source>
</evidence>
<dbReference type="PANTHER" id="PTHR31694">
    <property type="entry name" value="DESICCATION-LIKE PROTEIN"/>
    <property type="match status" value="1"/>
</dbReference>
<sequence length="122" mass="13465">MTKANIVLPSPHRWPLMASTREMLEFALAAEIALYEAASYDVFRSLLYESVNLHIYEAELFLRSSVGRGINDISPGLVEGPAPIGGVIANLDNRARSFIEESGSASVGHIRSCRLIHIFHKN</sequence>